<keyword evidence="5 6" id="KW-0472">Membrane</keyword>
<comment type="subcellular location">
    <subcellularLocation>
        <location evidence="1">Membrane</location>
        <topology evidence="1">Multi-pass membrane protein</topology>
    </subcellularLocation>
</comment>
<keyword evidence="3 6" id="KW-0812">Transmembrane</keyword>
<evidence type="ECO:0000256" key="3">
    <source>
        <dbReference type="ARBA" id="ARBA00022692"/>
    </source>
</evidence>
<dbReference type="Pfam" id="PF01594">
    <property type="entry name" value="AI-2E_transport"/>
    <property type="match status" value="1"/>
</dbReference>
<proteinExistence type="inferred from homology"/>
<feature type="transmembrane region" description="Helical" evidence="6">
    <location>
        <begin position="288"/>
        <end position="311"/>
    </location>
</feature>
<dbReference type="Proteomes" id="UP001163726">
    <property type="component" value="Plasmid pCadTS8_2"/>
</dbReference>
<dbReference type="InterPro" id="IPR002549">
    <property type="entry name" value="AI-2E-like"/>
</dbReference>
<evidence type="ECO:0000256" key="1">
    <source>
        <dbReference type="ARBA" id="ARBA00004141"/>
    </source>
</evidence>
<evidence type="ECO:0000313" key="7">
    <source>
        <dbReference type="EMBL" id="WAJ72334.1"/>
    </source>
</evidence>
<dbReference type="PANTHER" id="PTHR21716">
    <property type="entry name" value="TRANSMEMBRANE PROTEIN"/>
    <property type="match status" value="1"/>
</dbReference>
<feature type="transmembrane region" description="Helical" evidence="6">
    <location>
        <begin position="223"/>
        <end position="249"/>
    </location>
</feature>
<evidence type="ECO:0000256" key="2">
    <source>
        <dbReference type="ARBA" id="ARBA00009773"/>
    </source>
</evidence>
<comment type="similarity">
    <text evidence="2">Belongs to the autoinducer-2 exporter (AI-2E) (TC 2.A.86) family.</text>
</comment>
<dbReference type="EMBL" id="CP109967">
    <property type="protein sequence ID" value="WAJ72334.1"/>
    <property type="molecule type" value="Genomic_DNA"/>
</dbReference>
<dbReference type="NCBIfam" id="NF008930">
    <property type="entry name" value="PRK12287.1"/>
    <property type="match status" value="1"/>
</dbReference>
<evidence type="ECO:0000256" key="4">
    <source>
        <dbReference type="ARBA" id="ARBA00022989"/>
    </source>
</evidence>
<reference evidence="7" key="1">
    <citation type="submission" date="2022-10" db="EMBL/GenBank/DDBJ databases">
        <title>Catenovulum adriacola sp. nov. isolated in the Harbour of Susak.</title>
        <authorList>
            <person name="Schoch T."/>
            <person name="Reich S.J."/>
            <person name="Stoeferle S."/>
            <person name="Flaiz M."/>
            <person name="Kazda M."/>
            <person name="Riedel C.U."/>
            <person name="Duerre P."/>
        </authorList>
    </citation>
    <scope>NUCLEOTIDE SEQUENCE</scope>
    <source>
        <strain evidence="7">TS8</strain>
        <plasmid evidence="7">pCadTS8_2</plasmid>
    </source>
</reference>
<sequence length="358" mass="39392">MPFTNNPAVRLLMTLAALVIILAGIKTSQQLVVPFLLSLFIAIVCQPVINFLQGFKIPKVLAVAFVIIVILTLGFSLASLVGQSLNSFSQDLPEYKAKLQDEIGWFTNQLASFNIHLNRQQFVEYFDPGAAMSLATNMLSGLGNTLANAFLILITIVFMLFEADAVTDKLRRAWRKPTQHIESVYCFLRSVNHYLAIKTIISIITGILAGLLCWGLGVDYFVLWGVLAFLFNYIPNIGSIIAAIPVVLLSFIQVSPLAAGIAALGYLSINTIMGNFVEPKYMGKGMGLSSLVVFLSLIFWGWLLGTVGMLLSVPLTMVVKIATEASESTRWFAVLLSNQQELEFMEEKHRKSKSVSVS</sequence>
<dbReference type="RefSeq" id="WP_268077071.1">
    <property type="nucleotide sequence ID" value="NZ_CP109967.1"/>
</dbReference>
<keyword evidence="8" id="KW-1185">Reference proteome</keyword>
<evidence type="ECO:0000256" key="6">
    <source>
        <dbReference type="SAM" id="Phobius"/>
    </source>
</evidence>
<protein>
    <submittedName>
        <fullName evidence="7">AI-2E family transporter</fullName>
    </submittedName>
</protein>
<organism evidence="7 8">
    <name type="scientific">Catenovulum adriaticum</name>
    <dbReference type="NCBI Taxonomy" id="2984846"/>
    <lineage>
        <taxon>Bacteria</taxon>
        <taxon>Pseudomonadati</taxon>
        <taxon>Pseudomonadota</taxon>
        <taxon>Gammaproteobacteria</taxon>
        <taxon>Alteromonadales</taxon>
        <taxon>Alteromonadaceae</taxon>
        <taxon>Catenovulum</taxon>
    </lineage>
</organism>
<feature type="transmembrane region" description="Helical" evidence="6">
    <location>
        <begin position="7"/>
        <end position="25"/>
    </location>
</feature>
<keyword evidence="4 6" id="KW-1133">Transmembrane helix</keyword>
<geneLocation type="plasmid" evidence="7 8">
    <name>pCadTS8_2</name>
</geneLocation>
<dbReference type="PANTHER" id="PTHR21716:SF64">
    <property type="entry name" value="AI-2 TRANSPORT PROTEIN TQSA"/>
    <property type="match status" value="1"/>
</dbReference>
<keyword evidence="7" id="KW-0614">Plasmid</keyword>
<feature type="transmembrane region" description="Helical" evidence="6">
    <location>
        <begin position="31"/>
        <end position="49"/>
    </location>
</feature>
<feature type="transmembrane region" description="Helical" evidence="6">
    <location>
        <begin position="146"/>
        <end position="166"/>
    </location>
</feature>
<evidence type="ECO:0000256" key="5">
    <source>
        <dbReference type="ARBA" id="ARBA00023136"/>
    </source>
</evidence>
<evidence type="ECO:0000313" key="8">
    <source>
        <dbReference type="Proteomes" id="UP001163726"/>
    </source>
</evidence>
<gene>
    <name evidence="7" type="ORF">OLW01_16475</name>
</gene>
<feature type="transmembrane region" description="Helical" evidence="6">
    <location>
        <begin position="61"/>
        <end position="82"/>
    </location>
</feature>
<name>A0ABY7AVK0_9ALTE</name>
<accession>A0ABY7AVK0</accession>
<feature type="transmembrane region" description="Helical" evidence="6">
    <location>
        <begin position="256"/>
        <end position="276"/>
    </location>
</feature>
<feature type="transmembrane region" description="Helical" evidence="6">
    <location>
        <begin position="195"/>
        <end position="217"/>
    </location>
</feature>